<feature type="non-terminal residue" evidence="3">
    <location>
        <position position="1"/>
    </location>
</feature>
<protein>
    <recommendedName>
        <fullName evidence="2">NADP-dependent oxidoreductase domain-containing protein</fullName>
    </recommendedName>
</protein>
<reference evidence="3" key="1">
    <citation type="submission" date="2018-05" db="EMBL/GenBank/DDBJ databases">
        <authorList>
            <person name="Lanie J.A."/>
            <person name="Ng W.-L."/>
            <person name="Kazmierczak K.M."/>
            <person name="Andrzejewski T.M."/>
            <person name="Davidsen T.M."/>
            <person name="Wayne K.J."/>
            <person name="Tettelin H."/>
            <person name="Glass J.I."/>
            <person name="Rusch D."/>
            <person name="Podicherti R."/>
            <person name="Tsui H.-C.T."/>
            <person name="Winkler M.E."/>
        </authorList>
    </citation>
    <scope>NUCLEOTIDE SEQUENCE</scope>
</reference>
<dbReference type="PROSITE" id="PS00062">
    <property type="entry name" value="ALDOKETO_REDUCTASE_2"/>
    <property type="match status" value="1"/>
</dbReference>
<dbReference type="PRINTS" id="PR00069">
    <property type="entry name" value="ALDKETRDTASE"/>
</dbReference>
<dbReference type="Gene3D" id="3.20.20.100">
    <property type="entry name" value="NADP-dependent oxidoreductase domain"/>
    <property type="match status" value="1"/>
</dbReference>
<accession>A0A381SDA4</accession>
<dbReference type="Pfam" id="PF00248">
    <property type="entry name" value="Aldo_ket_red"/>
    <property type="match status" value="1"/>
</dbReference>
<keyword evidence="1" id="KW-0560">Oxidoreductase</keyword>
<dbReference type="PANTHER" id="PTHR43364">
    <property type="entry name" value="NADH-SPECIFIC METHYLGLYOXAL REDUCTASE-RELATED"/>
    <property type="match status" value="1"/>
</dbReference>
<gene>
    <name evidence="3" type="ORF">METZ01_LOCUS54840</name>
</gene>
<evidence type="ECO:0000313" key="3">
    <source>
        <dbReference type="EMBL" id="SVA01986.1"/>
    </source>
</evidence>
<dbReference type="EMBL" id="UINC01002959">
    <property type="protein sequence ID" value="SVA01986.1"/>
    <property type="molecule type" value="Genomic_DNA"/>
</dbReference>
<evidence type="ECO:0000259" key="2">
    <source>
        <dbReference type="Pfam" id="PF00248"/>
    </source>
</evidence>
<name>A0A381SDA4_9ZZZZ</name>
<dbReference type="InterPro" id="IPR050523">
    <property type="entry name" value="AKR_Detox_Biosynth"/>
</dbReference>
<dbReference type="InterPro" id="IPR018170">
    <property type="entry name" value="Aldo/ket_reductase_CS"/>
</dbReference>
<dbReference type="GO" id="GO:0016491">
    <property type="term" value="F:oxidoreductase activity"/>
    <property type="evidence" value="ECO:0007669"/>
    <property type="project" value="UniProtKB-KW"/>
</dbReference>
<feature type="domain" description="NADP-dependent oxidoreductase" evidence="2">
    <location>
        <begin position="15"/>
        <end position="262"/>
    </location>
</feature>
<dbReference type="AlphaFoldDB" id="A0A381SDA4"/>
<sequence length="262" mass="28465">VQRVILGATGMSVSPIALGTMTFGDQVDPDTSCALLDLAVDHGINFLDTANSYNAGLTEQIIGEWLKAHGGRQQLVIASKLRYRVGDDPDSAGLSPKTILQQLENSLKRLDTDYLDICFLHQPDDDTPIETTWRCLDALVASGRVRCLGLSNFAAWQIVEIIHLARARGWAPPTVTQALYNTISRGVENELLPMAQAYGIGTCAYNPLAGGLLTGKHRAGEDAVPDTRLAVNTGYRNRYWNDRQRAAAGRVAEIAHQAGRTP</sequence>
<dbReference type="PANTHER" id="PTHR43364:SF4">
    <property type="entry name" value="NAD(P)-LINKED OXIDOREDUCTASE SUPERFAMILY PROTEIN"/>
    <property type="match status" value="1"/>
</dbReference>
<dbReference type="InterPro" id="IPR020471">
    <property type="entry name" value="AKR"/>
</dbReference>
<proteinExistence type="predicted"/>
<feature type="non-terminal residue" evidence="3">
    <location>
        <position position="262"/>
    </location>
</feature>
<dbReference type="SUPFAM" id="SSF51430">
    <property type="entry name" value="NAD(P)-linked oxidoreductase"/>
    <property type="match status" value="1"/>
</dbReference>
<dbReference type="InterPro" id="IPR036812">
    <property type="entry name" value="NAD(P)_OxRdtase_dom_sf"/>
</dbReference>
<dbReference type="InterPro" id="IPR023210">
    <property type="entry name" value="NADP_OxRdtase_dom"/>
</dbReference>
<evidence type="ECO:0000256" key="1">
    <source>
        <dbReference type="ARBA" id="ARBA00023002"/>
    </source>
</evidence>
<organism evidence="3">
    <name type="scientific">marine metagenome</name>
    <dbReference type="NCBI Taxonomy" id="408172"/>
    <lineage>
        <taxon>unclassified sequences</taxon>
        <taxon>metagenomes</taxon>
        <taxon>ecological metagenomes</taxon>
    </lineage>
</organism>